<dbReference type="InterPro" id="IPR018247">
    <property type="entry name" value="EF_Hand_1_Ca_BS"/>
</dbReference>
<dbReference type="SMART" id="SM00054">
    <property type="entry name" value="EFh"/>
    <property type="match status" value="2"/>
</dbReference>
<dbReference type="PROSITE" id="PS00018">
    <property type="entry name" value="EF_HAND_1"/>
    <property type="match status" value="2"/>
</dbReference>
<evidence type="ECO:0000256" key="2">
    <source>
        <dbReference type="ARBA" id="ARBA00022692"/>
    </source>
</evidence>
<feature type="transmembrane region" description="Helical" evidence="6">
    <location>
        <begin position="312"/>
        <end position="335"/>
    </location>
</feature>
<dbReference type="InterPro" id="IPR027359">
    <property type="entry name" value="Volt_channel_dom_sf"/>
</dbReference>
<dbReference type="PROSITE" id="PS50222">
    <property type="entry name" value="EF_HAND_2"/>
    <property type="match status" value="2"/>
</dbReference>
<evidence type="ECO:0000313" key="9">
    <source>
        <dbReference type="Proteomes" id="UP001642464"/>
    </source>
</evidence>
<feature type="transmembrane region" description="Helical" evidence="6">
    <location>
        <begin position="108"/>
        <end position="126"/>
    </location>
</feature>
<dbReference type="InterPro" id="IPR005821">
    <property type="entry name" value="Ion_trans_dom"/>
</dbReference>
<dbReference type="EMBL" id="CAXAMM010001570">
    <property type="protein sequence ID" value="CAK8992519.1"/>
    <property type="molecule type" value="Genomic_DNA"/>
</dbReference>
<dbReference type="Pfam" id="PF13499">
    <property type="entry name" value="EF-hand_7"/>
    <property type="match status" value="1"/>
</dbReference>
<evidence type="ECO:0000256" key="5">
    <source>
        <dbReference type="ARBA" id="ARBA00023136"/>
    </source>
</evidence>
<dbReference type="PANTHER" id="PTHR10037:SF62">
    <property type="entry name" value="SODIUM CHANNEL PROTEIN 60E"/>
    <property type="match status" value="1"/>
</dbReference>
<keyword evidence="4 6" id="KW-1133">Transmembrane helix</keyword>
<dbReference type="CDD" id="cd00051">
    <property type="entry name" value="EFh"/>
    <property type="match status" value="1"/>
</dbReference>
<evidence type="ECO:0000313" key="8">
    <source>
        <dbReference type="EMBL" id="CAK8992519.1"/>
    </source>
</evidence>
<feature type="domain" description="EF-hand" evidence="7">
    <location>
        <begin position="359"/>
        <end position="394"/>
    </location>
</feature>
<dbReference type="Proteomes" id="UP001642464">
    <property type="component" value="Unassembled WGS sequence"/>
</dbReference>
<dbReference type="SUPFAM" id="SSF47473">
    <property type="entry name" value="EF-hand"/>
    <property type="match status" value="1"/>
</dbReference>
<accession>A0ABP0HQQ3</accession>
<evidence type="ECO:0000256" key="1">
    <source>
        <dbReference type="ARBA" id="ARBA00004141"/>
    </source>
</evidence>
<keyword evidence="3" id="KW-0106">Calcium</keyword>
<feature type="transmembrane region" description="Helical" evidence="6">
    <location>
        <begin position="146"/>
        <end position="163"/>
    </location>
</feature>
<keyword evidence="2 6" id="KW-0812">Transmembrane</keyword>
<evidence type="ECO:0000256" key="6">
    <source>
        <dbReference type="SAM" id="Phobius"/>
    </source>
</evidence>
<reference evidence="8 9" key="1">
    <citation type="submission" date="2024-02" db="EMBL/GenBank/DDBJ databases">
        <authorList>
            <person name="Chen Y."/>
            <person name="Shah S."/>
            <person name="Dougan E. K."/>
            <person name="Thang M."/>
            <person name="Chan C."/>
        </authorList>
    </citation>
    <scope>NUCLEOTIDE SEQUENCE [LARGE SCALE GENOMIC DNA]</scope>
</reference>
<comment type="subcellular location">
    <subcellularLocation>
        <location evidence="1">Membrane</location>
        <topology evidence="1">Multi-pass membrane protein</topology>
    </subcellularLocation>
</comment>
<dbReference type="Gene3D" id="1.10.238.10">
    <property type="entry name" value="EF-hand"/>
    <property type="match status" value="1"/>
</dbReference>
<feature type="transmembrane region" description="Helical" evidence="6">
    <location>
        <begin position="175"/>
        <end position="197"/>
    </location>
</feature>
<dbReference type="SUPFAM" id="SSF81324">
    <property type="entry name" value="Voltage-gated potassium channels"/>
    <property type="match status" value="1"/>
</dbReference>
<dbReference type="Pfam" id="PF00520">
    <property type="entry name" value="Ion_trans"/>
    <property type="match status" value="1"/>
</dbReference>
<dbReference type="Gene3D" id="1.10.287.70">
    <property type="match status" value="1"/>
</dbReference>
<gene>
    <name evidence="8" type="ORF">SCF082_LOCUS3137</name>
</gene>
<comment type="caution">
    <text evidence="8">The sequence shown here is derived from an EMBL/GenBank/DDBJ whole genome shotgun (WGS) entry which is preliminary data.</text>
</comment>
<evidence type="ECO:0000256" key="4">
    <source>
        <dbReference type="ARBA" id="ARBA00022989"/>
    </source>
</evidence>
<dbReference type="InterPro" id="IPR011992">
    <property type="entry name" value="EF-hand-dom_pair"/>
</dbReference>
<feature type="transmembrane region" description="Helical" evidence="6">
    <location>
        <begin position="242"/>
        <end position="261"/>
    </location>
</feature>
<protein>
    <submittedName>
        <fullName evidence="8">Voltage-dependent calcium channel type A subunit alpha-1 (Cacophony protein)</fullName>
    </submittedName>
</protein>
<organism evidence="8 9">
    <name type="scientific">Durusdinium trenchii</name>
    <dbReference type="NCBI Taxonomy" id="1381693"/>
    <lineage>
        <taxon>Eukaryota</taxon>
        <taxon>Sar</taxon>
        <taxon>Alveolata</taxon>
        <taxon>Dinophyceae</taxon>
        <taxon>Suessiales</taxon>
        <taxon>Symbiodiniaceae</taxon>
        <taxon>Durusdinium</taxon>
    </lineage>
</organism>
<evidence type="ECO:0000259" key="7">
    <source>
        <dbReference type="PROSITE" id="PS50222"/>
    </source>
</evidence>
<keyword evidence="9" id="KW-1185">Reference proteome</keyword>
<feature type="domain" description="EF-hand" evidence="7">
    <location>
        <begin position="402"/>
        <end position="437"/>
    </location>
</feature>
<dbReference type="Gene3D" id="1.20.120.350">
    <property type="entry name" value="Voltage-gated potassium channels. Chain C"/>
    <property type="match status" value="1"/>
</dbReference>
<sequence>MALAPPTADRGIRVSVASIGAIIEHAVDAVVVAPGEAVVPNRSRAKPAVDVPMGSASGVSMAGSALEKRFSMHSSSADSLDSREHTMEWKLPSEEQAYERLPWTRGRLFNFLVSTVIFMNTVWLGLETDLYEPHIYQDQIDPWKVVNYAFVFFFLVELLIRIYSRAGWPFFADNWNVFDFLLVVLSILDTFVLEYISGSTGSLSALRVLRVLRVARVLRLLRFFRPLWLLVIGAVDAMRALLWAWVLISILIYIFAILLTRTVGFPHMDTDADIEQYFGNIVYSSFTLFQVMTLEGWPTVARLAMAKEPWTWIVFVAFLLITTFSIMNMIVSVIVDSTLEAALDQKLQAMRDQEYQTTMAAVKVDEVFRRADGNGDGQITKEELMEALLKPDVRLYLREVGIDITNAEFIFDVVDYDGSGKLEYKEFAMALVKARGEAKAQDVLALQCDLWRRELSLRESLFRVCVKVDQRLRAVDDTVESLQKDLQALNSALE</sequence>
<name>A0ABP0HQQ3_9DINO</name>
<proteinExistence type="predicted"/>
<dbReference type="InterPro" id="IPR043203">
    <property type="entry name" value="VGCC_Ca_Na"/>
</dbReference>
<keyword evidence="5 6" id="KW-0472">Membrane</keyword>
<evidence type="ECO:0000256" key="3">
    <source>
        <dbReference type="ARBA" id="ARBA00022837"/>
    </source>
</evidence>
<feature type="transmembrane region" description="Helical" evidence="6">
    <location>
        <begin position="281"/>
        <end position="300"/>
    </location>
</feature>
<dbReference type="InterPro" id="IPR002048">
    <property type="entry name" value="EF_hand_dom"/>
</dbReference>
<dbReference type="PANTHER" id="PTHR10037">
    <property type="entry name" value="VOLTAGE-GATED CATION CHANNEL CALCIUM AND SODIUM"/>
    <property type="match status" value="1"/>
</dbReference>